<dbReference type="Pfam" id="PF13630">
    <property type="entry name" value="SdpI"/>
    <property type="match status" value="1"/>
</dbReference>
<organism evidence="2 3">
    <name type="scientific">Halospeciosus flavus</name>
    <dbReference type="NCBI Taxonomy" id="3032283"/>
    <lineage>
        <taxon>Archaea</taxon>
        <taxon>Methanobacteriati</taxon>
        <taxon>Methanobacteriota</taxon>
        <taxon>Stenosarchaea group</taxon>
        <taxon>Halobacteria</taxon>
        <taxon>Halobacteriales</taxon>
        <taxon>Halobacteriaceae</taxon>
        <taxon>Halospeciosus</taxon>
    </lineage>
</organism>
<accession>A0ABD5Z2S0</accession>
<dbReference type="EMBL" id="JBHTAR010000011">
    <property type="protein sequence ID" value="MFC7199477.1"/>
    <property type="molecule type" value="Genomic_DNA"/>
</dbReference>
<keyword evidence="1" id="KW-0472">Membrane</keyword>
<name>A0ABD5Z2S0_9EURY</name>
<dbReference type="PANTHER" id="PTHR37810">
    <property type="entry name" value="IMMUNITY PROTEIN SDPI"/>
    <property type="match status" value="1"/>
</dbReference>
<evidence type="ECO:0000313" key="2">
    <source>
        <dbReference type="EMBL" id="MFC7199477.1"/>
    </source>
</evidence>
<proteinExistence type="predicted"/>
<evidence type="ECO:0000256" key="1">
    <source>
        <dbReference type="SAM" id="Phobius"/>
    </source>
</evidence>
<dbReference type="RefSeq" id="WP_279529409.1">
    <property type="nucleotide sequence ID" value="NZ_CP122312.1"/>
</dbReference>
<feature type="transmembrane region" description="Helical" evidence="1">
    <location>
        <begin position="81"/>
        <end position="100"/>
    </location>
</feature>
<feature type="transmembrane region" description="Helical" evidence="1">
    <location>
        <begin position="45"/>
        <end position="69"/>
    </location>
</feature>
<dbReference type="PANTHER" id="PTHR37810:SF5">
    <property type="entry name" value="IMMUNITY PROTEIN SDPI"/>
    <property type="match status" value="1"/>
</dbReference>
<dbReference type="InterPro" id="IPR025962">
    <property type="entry name" value="SdpI/YhfL"/>
</dbReference>
<keyword evidence="3" id="KW-1185">Reference proteome</keyword>
<dbReference type="Proteomes" id="UP001596447">
    <property type="component" value="Unassembled WGS sequence"/>
</dbReference>
<protein>
    <submittedName>
        <fullName evidence="2">SdpI family protein</fullName>
    </submittedName>
</protein>
<dbReference type="PIRSF" id="PIRSF038959">
    <property type="entry name" value="SdpI"/>
    <property type="match status" value="1"/>
</dbReference>
<sequence length="208" mass="22423">MRWTVQRAIGVLFVVGQLVAGALLYGQLPARVVTHWAGTTDPGAALPRLLVVVGMPMFTLAAFGFLLVAPRLNPSHATSESFWWIYEWFAVTVAGLLTYVQTVVLAANLGHVVPLSTALPPALGIVWISLGSVVGRAEPDWVVSLRVPWLLPDGEPWEVTHRVGGWLLRGAGVVSALAARTEYGLLVAFVSPVVATLLTLAYSHRRWG</sequence>
<dbReference type="InterPro" id="IPR026272">
    <property type="entry name" value="SdpI"/>
</dbReference>
<feature type="transmembrane region" description="Helical" evidence="1">
    <location>
        <begin position="7"/>
        <end position="25"/>
    </location>
</feature>
<gene>
    <name evidence="2" type="ORF">ACFQJ9_08645</name>
</gene>
<comment type="caution">
    <text evidence="2">The sequence shown here is derived from an EMBL/GenBank/DDBJ whole genome shotgun (WGS) entry which is preliminary data.</text>
</comment>
<keyword evidence="1" id="KW-1133">Transmembrane helix</keyword>
<dbReference type="AlphaFoldDB" id="A0ABD5Z2S0"/>
<evidence type="ECO:0000313" key="3">
    <source>
        <dbReference type="Proteomes" id="UP001596447"/>
    </source>
</evidence>
<keyword evidence="1" id="KW-0812">Transmembrane</keyword>
<feature type="transmembrane region" description="Helical" evidence="1">
    <location>
        <begin position="183"/>
        <end position="202"/>
    </location>
</feature>
<reference evidence="2 3" key="1">
    <citation type="journal article" date="2019" name="Int. J. Syst. Evol. Microbiol.">
        <title>The Global Catalogue of Microorganisms (GCM) 10K type strain sequencing project: providing services to taxonomists for standard genome sequencing and annotation.</title>
        <authorList>
            <consortium name="The Broad Institute Genomics Platform"/>
            <consortium name="The Broad Institute Genome Sequencing Center for Infectious Disease"/>
            <person name="Wu L."/>
            <person name="Ma J."/>
        </authorList>
    </citation>
    <scope>NUCLEOTIDE SEQUENCE [LARGE SCALE GENOMIC DNA]</scope>
    <source>
        <strain evidence="2 3">XZGYJ-43</strain>
    </source>
</reference>